<dbReference type="EC" id="3.6.4.13" evidence="1"/>
<evidence type="ECO:0000313" key="12">
    <source>
        <dbReference type="Proteomes" id="UP000593564"/>
    </source>
</evidence>
<evidence type="ECO:0000256" key="7">
    <source>
        <dbReference type="ARBA" id="ARBA00023187"/>
    </source>
</evidence>
<comment type="catalytic activity">
    <reaction evidence="8">
        <text>ATP + H2O = ADP + phosphate + H(+)</text>
        <dbReference type="Rhea" id="RHEA:13065"/>
        <dbReference type="ChEBI" id="CHEBI:15377"/>
        <dbReference type="ChEBI" id="CHEBI:15378"/>
        <dbReference type="ChEBI" id="CHEBI:30616"/>
        <dbReference type="ChEBI" id="CHEBI:43474"/>
        <dbReference type="ChEBI" id="CHEBI:456216"/>
        <dbReference type="EC" id="3.6.4.13"/>
    </reaction>
</comment>
<keyword evidence="5" id="KW-0347">Helicase</keyword>
<dbReference type="SUPFAM" id="SSF52540">
    <property type="entry name" value="P-loop containing nucleoside triphosphate hydrolases"/>
    <property type="match status" value="1"/>
</dbReference>
<organism evidence="11 12">
    <name type="scientific">Camellia sinensis</name>
    <name type="common">Tea plant</name>
    <name type="synonym">Thea sinensis</name>
    <dbReference type="NCBI Taxonomy" id="4442"/>
    <lineage>
        <taxon>Eukaryota</taxon>
        <taxon>Viridiplantae</taxon>
        <taxon>Streptophyta</taxon>
        <taxon>Embryophyta</taxon>
        <taxon>Tracheophyta</taxon>
        <taxon>Spermatophyta</taxon>
        <taxon>Magnoliopsida</taxon>
        <taxon>eudicotyledons</taxon>
        <taxon>Gunneridae</taxon>
        <taxon>Pentapetalae</taxon>
        <taxon>asterids</taxon>
        <taxon>Ericales</taxon>
        <taxon>Theaceae</taxon>
        <taxon>Camellia</taxon>
    </lineage>
</organism>
<evidence type="ECO:0000256" key="1">
    <source>
        <dbReference type="ARBA" id="ARBA00012552"/>
    </source>
</evidence>
<sequence>MSYSEGVTDPSAPETLMRALEVLNYLGALDDKGNLTKLGEIMSEFPLDLQMSKMLVVSQEFTCSNEILSISAMLSVPNCFIRPKEAQKATAEANAWFGHIDGDHLTLLNVYHAYKIREAFINALVRIMARFNFKQCSTDFNSRDYYINIRKAMLAGYFMQVAHLEHTGHYLTVKNNQVVHLHPSNCLDHKPEWVIYNEFVLTSRNFICTVTGVRGEWLVSFSNMRFYWFLFNIVVSRIDFSTEARKWDDHGQEKINSRAVIGRSSVHFHARAGTFVCRTSGSVHSTLEQRFSRSSVLKDQAVNDGHQSVTVVVPTREPTEISVTVTVSSRKQYSSIVQKIIILNISLHSCYSQSSGLRFRSYATSKDVAWMVLGVEDSPNCYTKDGLGSLALIGFPGRPLRPHGTVRDWFLENHGLEKTKKREEKKKEKKTKTEDEDEDEDEEEKKKKVDEEYLSFYN</sequence>
<comment type="caution">
    <text evidence="11">The sequence shown here is derived from an EMBL/GenBank/DDBJ whole genome shotgun (WGS) entry which is preliminary data.</text>
</comment>
<evidence type="ECO:0000256" key="9">
    <source>
        <dbReference type="SAM" id="MobiDB-lite"/>
    </source>
</evidence>
<dbReference type="InterPro" id="IPR007502">
    <property type="entry name" value="Helicase-assoc_dom"/>
</dbReference>
<keyword evidence="3" id="KW-0547">Nucleotide-binding</keyword>
<keyword evidence="2" id="KW-0507">mRNA processing</keyword>
<dbReference type="Pfam" id="PF21010">
    <property type="entry name" value="HA2_C"/>
    <property type="match status" value="1"/>
</dbReference>
<dbReference type="Gene3D" id="1.20.120.1080">
    <property type="match status" value="1"/>
</dbReference>
<evidence type="ECO:0000256" key="6">
    <source>
        <dbReference type="ARBA" id="ARBA00022840"/>
    </source>
</evidence>
<feature type="domain" description="Helicase-associated" evidence="10">
    <location>
        <begin position="18"/>
        <end position="108"/>
    </location>
</feature>
<accession>A0A7J7G9P3</accession>
<dbReference type="GO" id="GO:0006397">
    <property type="term" value="P:mRNA processing"/>
    <property type="evidence" value="ECO:0007669"/>
    <property type="project" value="UniProtKB-KW"/>
</dbReference>
<evidence type="ECO:0000259" key="10">
    <source>
        <dbReference type="SMART" id="SM00847"/>
    </source>
</evidence>
<feature type="region of interest" description="Disordered" evidence="9">
    <location>
        <begin position="419"/>
        <end position="458"/>
    </location>
</feature>
<dbReference type="PANTHER" id="PTHR18934:SF109">
    <property type="entry name" value="ATP-DEPENDENT RNA HELICASE DHX15 HOMOLOG"/>
    <property type="match status" value="1"/>
</dbReference>
<proteinExistence type="predicted"/>
<evidence type="ECO:0000313" key="11">
    <source>
        <dbReference type="EMBL" id="KAF5936661.1"/>
    </source>
</evidence>
<keyword evidence="6" id="KW-0067">ATP-binding</keyword>
<evidence type="ECO:0000256" key="2">
    <source>
        <dbReference type="ARBA" id="ARBA00022664"/>
    </source>
</evidence>
<gene>
    <name evidence="11" type="ORF">HYC85_024167</name>
</gene>
<keyword evidence="4" id="KW-0378">Hydrolase</keyword>
<protein>
    <recommendedName>
        <fullName evidence="1">RNA helicase</fullName>
        <ecNumber evidence="1">3.6.4.13</ecNumber>
    </recommendedName>
</protein>
<dbReference type="InterPro" id="IPR048333">
    <property type="entry name" value="HA2_WH"/>
</dbReference>
<reference evidence="11 12" key="2">
    <citation type="submission" date="2020-07" db="EMBL/GenBank/DDBJ databases">
        <title>Genome assembly of wild tea tree DASZ reveals pedigree and selection history of tea varieties.</title>
        <authorList>
            <person name="Zhang W."/>
        </authorList>
    </citation>
    <scope>NUCLEOTIDE SEQUENCE [LARGE SCALE GENOMIC DNA]</scope>
    <source>
        <strain evidence="12">cv. G240</strain>
        <tissue evidence="11">Leaf</tissue>
    </source>
</reference>
<evidence type="ECO:0000256" key="3">
    <source>
        <dbReference type="ARBA" id="ARBA00022741"/>
    </source>
</evidence>
<dbReference type="Pfam" id="PF07717">
    <property type="entry name" value="OB_NTP_bind"/>
    <property type="match status" value="1"/>
</dbReference>
<dbReference type="PANTHER" id="PTHR18934">
    <property type="entry name" value="ATP-DEPENDENT RNA HELICASE"/>
    <property type="match status" value="1"/>
</dbReference>
<dbReference type="SMART" id="SM00847">
    <property type="entry name" value="HA2"/>
    <property type="match status" value="1"/>
</dbReference>
<dbReference type="EMBL" id="JACBKZ010000012">
    <property type="protein sequence ID" value="KAF5936661.1"/>
    <property type="molecule type" value="Genomic_DNA"/>
</dbReference>
<keyword evidence="12" id="KW-1185">Reference proteome</keyword>
<dbReference type="Pfam" id="PF04408">
    <property type="entry name" value="WHD_HA2"/>
    <property type="match status" value="1"/>
</dbReference>
<dbReference type="FunFam" id="1.20.120.1080:FF:000003">
    <property type="entry name" value="Pre-mRNA-splicing factor ATP-dependent RNA helicase PRP43"/>
    <property type="match status" value="1"/>
</dbReference>
<dbReference type="InterPro" id="IPR027417">
    <property type="entry name" value="P-loop_NTPase"/>
</dbReference>
<dbReference type="Proteomes" id="UP000593564">
    <property type="component" value="Unassembled WGS sequence"/>
</dbReference>
<dbReference type="GO" id="GO:0005524">
    <property type="term" value="F:ATP binding"/>
    <property type="evidence" value="ECO:0007669"/>
    <property type="project" value="UniProtKB-KW"/>
</dbReference>
<dbReference type="AlphaFoldDB" id="A0A7J7G9P3"/>
<keyword evidence="7" id="KW-0508">mRNA splicing</keyword>
<evidence type="ECO:0000256" key="4">
    <source>
        <dbReference type="ARBA" id="ARBA00022801"/>
    </source>
</evidence>
<dbReference type="GO" id="GO:0003723">
    <property type="term" value="F:RNA binding"/>
    <property type="evidence" value="ECO:0007669"/>
    <property type="project" value="TreeGrafter"/>
</dbReference>
<reference evidence="12" key="1">
    <citation type="journal article" date="2020" name="Nat. Commun.">
        <title>Genome assembly of wild tea tree DASZ reveals pedigree and selection history of tea varieties.</title>
        <authorList>
            <person name="Zhang W."/>
            <person name="Zhang Y."/>
            <person name="Qiu H."/>
            <person name="Guo Y."/>
            <person name="Wan H."/>
            <person name="Zhang X."/>
            <person name="Scossa F."/>
            <person name="Alseekh S."/>
            <person name="Zhang Q."/>
            <person name="Wang P."/>
            <person name="Xu L."/>
            <person name="Schmidt M.H."/>
            <person name="Jia X."/>
            <person name="Li D."/>
            <person name="Zhu A."/>
            <person name="Guo F."/>
            <person name="Chen W."/>
            <person name="Ni D."/>
            <person name="Usadel B."/>
            <person name="Fernie A.R."/>
            <person name="Wen W."/>
        </authorList>
    </citation>
    <scope>NUCLEOTIDE SEQUENCE [LARGE SCALE GENOMIC DNA]</scope>
    <source>
        <strain evidence="12">cv. G240</strain>
    </source>
</reference>
<name>A0A7J7G9P3_CAMSI</name>
<evidence type="ECO:0000256" key="5">
    <source>
        <dbReference type="ARBA" id="ARBA00022806"/>
    </source>
</evidence>
<dbReference type="GO" id="GO:0003724">
    <property type="term" value="F:RNA helicase activity"/>
    <property type="evidence" value="ECO:0007669"/>
    <property type="project" value="UniProtKB-EC"/>
</dbReference>
<feature type="compositionally biased region" description="Acidic residues" evidence="9">
    <location>
        <begin position="434"/>
        <end position="443"/>
    </location>
</feature>
<dbReference type="InterPro" id="IPR011709">
    <property type="entry name" value="DEAD-box_helicase_OB_fold"/>
</dbReference>
<dbReference type="GO" id="GO:0008380">
    <property type="term" value="P:RNA splicing"/>
    <property type="evidence" value="ECO:0007669"/>
    <property type="project" value="UniProtKB-KW"/>
</dbReference>
<evidence type="ECO:0000256" key="8">
    <source>
        <dbReference type="ARBA" id="ARBA00047984"/>
    </source>
</evidence>
<dbReference type="GO" id="GO:0016787">
    <property type="term" value="F:hydrolase activity"/>
    <property type="evidence" value="ECO:0007669"/>
    <property type="project" value="UniProtKB-KW"/>
</dbReference>